<name>A0ABX5H8C6_PHOAN</name>
<gene>
    <name evidence="1" type="ORF">C0W27_03955</name>
</gene>
<dbReference type="EMBL" id="PYOU01000002">
    <property type="protein sequence ID" value="PSX12353.1"/>
    <property type="molecule type" value="Genomic_DNA"/>
</dbReference>
<organism evidence="1 2">
    <name type="scientific">Photobacterium angustum</name>
    <dbReference type="NCBI Taxonomy" id="661"/>
    <lineage>
        <taxon>Bacteria</taxon>
        <taxon>Pseudomonadati</taxon>
        <taxon>Pseudomonadota</taxon>
        <taxon>Gammaproteobacteria</taxon>
        <taxon>Vibrionales</taxon>
        <taxon>Vibrionaceae</taxon>
        <taxon>Photobacterium</taxon>
    </lineage>
</organism>
<comment type="caution">
    <text evidence="1">The sequence shown here is derived from an EMBL/GenBank/DDBJ whole genome shotgun (WGS) entry which is preliminary data.</text>
</comment>
<dbReference type="Proteomes" id="UP000240989">
    <property type="component" value="Unassembled WGS sequence"/>
</dbReference>
<proteinExistence type="predicted"/>
<sequence>MKLEKLKLIIKLSKLIMKKNKLKVLFLTCLMTTSFITAFSTEAHPRWILPSHFTVSKQGGDWISFDVSASHSTFNFDKAPDSETARVMMPDGRELEPNNVTRGQRRSIFDFYFSEEGTHKVHVNQHPKYYTRYQAGHRDTLKTVEANKANRNQLLPDRARNVYTEVNYTRAESYITVGKPSTKVMEISGEYLEMVPLTHPADIVEGQPVTLQFFFYGKPQAGVKIDITREGTMYRNRQEQINLVSDKDGKITFTPYIAGRYLLKSNYIGNINNNSMYDKANVSVHFTFEVLLK</sequence>
<dbReference type="Pfam" id="PF10670">
    <property type="entry name" value="DUF4198"/>
    <property type="match status" value="1"/>
</dbReference>
<accession>A0ABX5H8C6</accession>
<evidence type="ECO:0000313" key="1">
    <source>
        <dbReference type="EMBL" id="PSX12353.1"/>
    </source>
</evidence>
<protein>
    <submittedName>
        <fullName evidence="1">DUF4198 domain-containing protein</fullName>
    </submittedName>
</protein>
<evidence type="ECO:0000313" key="2">
    <source>
        <dbReference type="Proteomes" id="UP000240989"/>
    </source>
</evidence>
<dbReference type="InterPro" id="IPR019613">
    <property type="entry name" value="DUF4198"/>
</dbReference>
<reference evidence="1 2" key="1">
    <citation type="submission" date="2018-01" db="EMBL/GenBank/DDBJ databases">
        <title>Whole genome sequencing of Histamine producing bacteria.</title>
        <authorList>
            <person name="Butler K."/>
        </authorList>
    </citation>
    <scope>NUCLEOTIDE SEQUENCE [LARGE SCALE GENOMIC DNA]</scope>
    <source>
        <strain evidence="1 2">A6-1</strain>
    </source>
</reference>
<dbReference type="RefSeq" id="WP_080896583.1">
    <property type="nucleotide sequence ID" value="NZ_JZSW01000012.1"/>
</dbReference>
<keyword evidence="2" id="KW-1185">Reference proteome</keyword>